<dbReference type="AlphaFoldDB" id="A0A1M6A2H9"/>
<feature type="transmembrane region" description="Helical" evidence="1">
    <location>
        <begin position="205"/>
        <end position="223"/>
    </location>
</feature>
<dbReference type="EMBL" id="FQZE01000001">
    <property type="protein sequence ID" value="SHI30670.1"/>
    <property type="molecule type" value="Genomic_DNA"/>
</dbReference>
<keyword evidence="1" id="KW-0472">Membrane</keyword>
<sequence length="398" mass="43788">MGPLVPYIVSEELSLVIAFFLGIGFGFALEQAGFSSTKKLVGLFYGNDFTVLRVFFTAGVTAMAGVLLLGHYGLLDLSIIYVNPTFVNSAIIGGVIMGAGFIIGGFCPGTSVAAMAIGKLDALAFIGGAILGIFAFTESFPLLEETYRANNLGQIRISEFFGMSNIAFGFILAAIAVGAFVATWFIENKVNKRKSNIGKTLRNKYALAAAGLFVVLAIVAFLPSKQDIVNRRIAEAKRQQTCVFKEMSADKLAHEIVNKYYEYNIIDVRSPEEFEKFHLPLAINIPFENIMDRQYEPLFKQRLKSNVFYADSDTLVRMACLKAKYIGNSENYVLRESAEEFHEMFFELEPPSADAVKAELEEYAFRSMAAGKMEDLVDALKNIGAPVKRETVTIQGGC</sequence>
<dbReference type="PROSITE" id="PS50206">
    <property type="entry name" value="RHODANESE_3"/>
    <property type="match status" value="1"/>
</dbReference>
<dbReference type="RefSeq" id="WP_073163791.1">
    <property type="nucleotide sequence ID" value="NZ_FQZE01000001.1"/>
</dbReference>
<evidence type="ECO:0000256" key="1">
    <source>
        <dbReference type="SAM" id="Phobius"/>
    </source>
</evidence>
<name>A0A1M6A2H9_9BACT</name>
<dbReference type="STRING" id="1168035.SAMN05444280_10134"/>
<feature type="domain" description="Rhodanese" evidence="2">
    <location>
        <begin position="259"/>
        <end position="350"/>
    </location>
</feature>
<keyword evidence="4" id="KW-1185">Reference proteome</keyword>
<evidence type="ECO:0000313" key="4">
    <source>
        <dbReference type="Proteomes" id="UP000184050"/>
    </source>
</evidence>
<dbReference type="Proteomes" id="UP000184050">
    <property type="component" value="Unassembled WGS sequence"/>
</dbReference>
<reference evidence="3 4" key="1">
    <citation type="submission" date="2016-11" db="EMBL/GenBank/DDBJ databases">
        <authorList>
            <person name="Jaros S."/>
            <person name="Januszkiewicz K."/>
            <person name="Wedrychowicz H."/>
        </authorList>
    </citation>
    <scope>NUCLEOTIDE SEQUENCE [LARGE SCALE GENOMIC DNA]</scope>
    <source>
        <strain evidence="3 4">DSM 27063</strain>
    </source>
</reference>
<dbReference type="Pfam" id="PF00581">
    <property type="entry name" value="Rhodanese"/>
    <property type="match status" value="1"/>
</dbReference>
<feature type="transmembrane region" description="Helical" evidence="1">
    <location>
        <begin position="12"/>
        <end position="29"/>
    </location>
</feature>
<feature type="transmembrane region" description="Helical" evidence="1">
    <location>
        <begin position="50"/>
        <end position="74"/>
    </location>
</feature>
<feature type="transmembrane region" description="Helical" evidence="1">
    <location>
        <begin position="120"/>
        <end position="140"/>
    </location>
</feature>
<dbReference type="InterPro" id="IPR007272">
    <property type="entry name" value="Sulf_transp_TsuA/YedE"/>
</dbReference>
<organism evidence="3 4">
    <name type="scientific">Tangfeifania diversioriginum</name>
    <dbReference type="NCBI Taxonomy" id="1168035"/>
    <lineage>
        <taxon>Bacteria</taxon>
        <taxon>Pseudomonadati</taxon>
        <taxon>Bacteroidota</taxon>
        <taxon>Bacteroidia</taxon>
        <taxon>Marinilabiliales</taxon>
        <taxon>Prolixibacteraceae</taxon>
        <taxon>Tangfeifania</taxon>
    </lineage>
</organism>
<gene>
    <name evidence="3" type="ORF">SAMN05444280_10134</name>
</gene>
<proteinExistence type="predicted"/>
<accession>A0A1M6A2H9</accession>
<protein>
    <recommendedName>
        <fullName evidence="2">Rhodanese domain-containing protein</fullName>
    </recommendedName>
</protein>
<evidence type="ECO:0000313" key="3">
    <source>
        <dbReference type="EMBL" id="SHI30670.1"/>
    </source>
</evidence>
<dbReference type="CDD" id="cd00158">
    <property type="entry name" value="RHOD"/>
    <property type="match status" value="1"/>
</dbReference>
<dbReference type="InterPro" id="IPR036873">
    <property type="entry name" value="Rhodanese-like_dom_sf"/>
</dbReference>
<keyword evidence="1" id="KW-1133">Transmembrane helix</keyword>
<keyword evidence="1" id="KW-0812">Transmembrane</keyword>
<dbReference type="SMART" id="SM00450">
    <property type="entry name" value="RHOD"/>
    <property type="match status" value="1"/>
</dbReference>
<dbReference type="InterPro" id="IPR001763">
    <property type="entry name" value="Rhodanese-like_dom"/>
</dbReference>
<evidence type="ECO:0000259" key="2">
    <source>
        <dbReference type="PROSITE" id="PS50206"/>
    </source>
</evidence>
<feature type="transmembrane region" description="Helical" evidence="1">
    <location>
        <begin position="86"/>
        <end position="108"/>
    </location>
</feature>
<dbReference type="Pfam" id="PF04143">
    <property type="entry name" value="Sulf_transp"/>
    <property type="match status" value="1"/>
</dbReference>
<dbReference type="OrthoDB" id="1450994at2"/>
<dbReference type="SUPFAM" id="SSF52821">
    <property type="entry name" value="Rhodanese/Cell cycle control phosphatase"/>
    <property type="match status" value="1"/>
</dbReference>
<feature type="transmembrane region" description="Helical" evidence="1">
    <location>
        <begin position="160"/>
        <end position="185"/>
    </location>
</feature>
<dbReference type="Gene3D" id="3.40.250.10">
    <property type="entry name" value="Rhodanese-like domain"/>
    <property type="match status" value="1"/>
</dbReference>